<evidence type="ECO:0000313" key="2">
    <source>
        <dbReference type="Proteomes" id="UP001215598"/>
    </source>
</evidence>
<dbReference type="EMBL" id="JARKIB010000025">
    <property type="protein sequence ID" value="KAJ7765612.1"/>
    <property type="molecule type" value="Genomic_DNA"/>
</dbReference>
<sequence length="653" mass="73517">MLPDGLSDLELRQSKLPMDNILTCKAALIRTSLAYQDKQKRLRVLVPIQEYMQQYYSPTPTLTNSLLSHFQELLKTYTETSESPEIVSRIIPNFANIQNLLSPGLKEGNLDLMKTISYTLALATLGQNTGWSNVSLVNQIPGLIYGLHSLKLELQWLTFSLGSYFHQPLSNPEAIISEGLAQISACNDQSVQVGFLQSVGHFYLEQENGMSHAQKFGQQALEFSAGNCNIKCQSSTSCHLALIHCRLGDYGVAIGYARPSRRLAQLAGVPRLEVRALHIEILCLNAIGNYALGISLCQTAYNLLKLCISDGLICQAIMNAQGTILTFKSEYIINLLNILSIDPNTDVAGNAVLQEINILQGIFSKLGQYQKWQKWFITMCAEFQLREGDFLLAETGFQRCLKLSWGSDEENIWISHRSKAECMLHLGEISQQRRDFPGALRLWEHTKPLFERSSQTRQLALVDEKISGIQPHLEADQQRLVLLSELHPPSEVTPNPNNQDGRVAGSERFATSLLKVYYNKKFMKQGSAYFCNSIRAIKNELCRGFRERFAKLDMLIIICRLRAALKLNEKISESDGNVPKWKSPMLTQHGLPWADILTVDLSRYETHREELVETVSLALERDGFFYVVGHSITQETMSCCPPNGNTIWPLIIV</sequence>
<organism evidence="1 2">
    <name type="scientific">Mycena metata</name>
    <dbReference type="NCBI Taxonomy" id="1033252"/>
    <lineage>
        <taxon>Eukaryota</taxon>
        <taxon>Fungi</taxon>
        <taxon>Dikarya</taxon>
        <taxon>Basidiomycota</taxon>
        <taxon>Agaricomycotina</taxon>
        <taxon>Agaricomycetes</taxon>
        <taxon>Agaricomycetidae</taxon>
        <taxon>Agaricales</taxon>
        <taxon>Marasmiineae</taxon>
        <taxon>Mycenaceae</taxon>
        <taxon>Mycena</taxon>
    </lineage>
</organism>
<dbReference type="SUPFAM" id="SSF51197">
    <property type="entry name" value="Clavaminate synthase-like"/>
    <property type="match status" value="1"/>
</dbReference>
<dbReference type="Gene3D" id="1.25.40.10">
    <property type="entry name" value="Tetratricopeptide repeat domain"/>
    <property type="match status" value="1"/>
</dbReference>
<dbReference type="InterPro" id="IPR027443">
    <property type="entry name" value="IPNS-like_sf"/>
</dbReference>
<dbReference type="SUPFAM" id="SSF48452">
    <property type="entry name" value="TPR-like"/>
    <property type="match status" value="1"/>
</dbReference>
<comment type="caution">
    <text evidence="1">The sequence shown here is derived from an EMBL/GenBank/DDBJ whole genome shotgun (WGS) entry which is preliminary data.</text>
</comment>
<evidence type="ECO:0000313" key="1">
    <source>
        <dbReference type="EMBL" id="KAJ7765612.1"/>
    </source>
</evidence>
<dbReference type="Proteomes" id="UP001215598">
    <property type="component" value="Unassembled WGS sequence"/>
</dbReference>
<name>A0AAD7JL40_9AGAR</name>
<keyword evidence="2" id="KW-1185">Reference proteome</keyword>
<protein>
    <submittedName>
        <fullName evidence="1">Uncharacterized protein</fullName>
    </submittedName>
</protein>
<dbReference type="AlphaFoldDB" id="A0AAD7JL40"/>
<accession>A0AAD7JL40</accession>
<proteinExistence type="predicted"/>
<dbReference type="InterPro" id="IPR011990">
    <property type="entry name" value="TPR-like_helical_dom_sf"/>
</dbReference>
<reference evidence="1" key="1">
    <citation type="submission" date="2023-03" db="EMBL/GenBank/DDBJ databases">
        <title>Massive genome expansion in bonnet fungi (Mycena s.s.) driven by repeated elements and novel gene families across ecological guilds.</title>
        <authorList>
            <consortium name="Lawrence Berkeley National Laboratory"/>
            <person name="Harder C.B."/>
            <person name="Miyauchi S."/>
            <person name="Viragh M."/>
            <person name="Kuo A."/>
            <person name="Thoen E."/>
            <person name="Andreopoulos B."/>
            <person name="Lu D."/>
            <person name="Skrede I."/>
            <person name="Drula E."/>
            <person name="Henrissat B."/>
            <person name="Morin E."/>
            <person name="Kohler A."/>
            <person name="Barry K."/>
            <person name="LaButti K."/>
            <person name="Morin E."/>
            <person name="Salamov A."/>
            <person name="Lipzen A."/>
            <person name="Mereny Z."/>
            <person name="Hegedus B."/>
            <person name="Baldrian P."/>
            <person name="Stursova M."/>
            <person name="Weitz H."/>
            <person name="Taylor A."/>
            <person name="Grigoriev I.V."/>
            <person name="Nagy L.G."/>
            <person name="Martin F."/>
            <person name="Kauserud H."/>
        </authorList>
    </citation>
    <scope>NUCLEOTIDE SEQUENCE</scope>
    <source>
        <strain evidence="1">CBHHK182m</strain>
    </source>
</reference>
<gene>
    <name evidence="1" type="ORF">B0H16DRAFT_1454183</name>
</gene>
<dbReference type="Gene3D" id="2.60.120.330">
    <property type="entry name" value="B-lactam Antibiotic, Isopenicillin N Synthase, Chain"/>
    <property type="match status" value="1"/>
</dbReference>